<keyword evidence="1" id="KW-1133">Transmembrane helix</keyword>
<feature type="transmembrane region" description="Helical" evidence="1">
    <location>
        <begin position="50"/>
        <end position="67"/>
    </location>
</feature>
<keyword evidence="1" id="KW-0472">Membrane</keyword>
<organism evidence="2">
    <name type="scientific">marine sediment metagenome</name>
    <dbReference type="NCBI Taxonomy" id="412755"/>
    <lineage>
        <taxon>unclassified sequences</taxon>
        <taxon>metagenomes</taxon>
        <taxon>ecological metagenomes</taxon>
    </lineage>
</organism>
<dbReference type="AlphaFoldDB" id="A0A0F9SWT7"/>
<comment type="caution">
    <text evidence="2">The sequence shown here is derived from an EMBL/GenBank/DDBJ whole genome shotgun (WGS) entry which is preliminary data.</text>
</comment>
<sequence length="78" mass="8924">MNDREDKITQACENEFDGIVRDYSITMLIGLLIGTGIALLSIGYEILKPISAFGLLWIVFSIIWMINSRIIKNQYLKE</sequence>
<evidence type="ECO:0000313" key="2">
    <source>
        <dbReference type="EMBL" id="KKN33738.1"/>
    </source>
</evidence>
<dbReference type="EMBL" id="LAZR01002154">
    <property type="protein sequence ID" value="KKN33738.1"/>
    <property type="molecule type" value="Genomic_DNA"/>
</dbReference>
<name>A0A0F9SWT7_9ZZZZ</name>
<keyword evidence="1" id="KW-0812">Transmembrane</keyword>
<accession>A0A0F9SWT7</accession>
<proteinExistence type="predicted"/>
<protein>
    <submittedName>
        <fullName evidence="2">Uncharacterized protein</fullName>
    </submittedName>
</protein>
<feature type="transmembrane region" description="Helical" evidence="1">
    <location>
        <begin position="25"/>
        <end position="44"/>
    </location>
</feature>
<reference evidence="2" key="1">
    <citation type="journal article" date="2015" name="Nature">
        <title>Complex archaea that bridge the gap between prokaryotes and eukaryotes.</title>
        <authorList>
            <person name="Spang A."/>
            <person name="Saw J.H."/>
            <person name="Jorgensen S.L."/>
            <person name="Zaremba-Niedzwiedzka K."/>
            <person name="Martijn J."/>
            <person name="Lind A.E."/>
            <person name="van Eijk R."/>
            <person name="Schleper C."/>
            <person name="Guy L."/>
            <person name="Ettema T.J."/>
        </authorList>
    </citation>
    <scope>NUCLEOTIDE SEQUENCE</scope>
</reference>
<evidence type="ECO:0000256" key="1">
    <source>
        <dbReference type="SAM" id="Phobius"/>
    </source>
</evidence>
<gene>
    <name evidence="2" type="ORF">LCGC14_0800570</name>
</gene>